<dbReference type="SUPFAM" id="SSF48208">
    <property type="entry name" value="Six-hairpin glycosidases"/>
    <property type="match status" value="1"/>
</dbReference>
<dbReference type="PANTHER" id="PTHR31047:SF0">
    <property type="entry name" value="MEIOTICALLY UP-REGULATED GENE 157 PROTEIN"/>
    <property type="match status" value="1"/>
</dbReference>
<accession>A0ABY8UPJ1</accession>
<proteinExistence type="predicted"/>
<dbReference type="InterPro" id="IPR012341">
    <property type="entry name" value="6hp_glycosidase-like_sf"/>
</dbReference>
<dbReference type="Proteomes" id="UP001244341">
    <property type="component" value="Chromosome 16b"/>
</dbReference>
<dbReference type="Gene3D" id="1.50.10.10">
    <property type="match status" value="1"/>
</dbReference>
<sequence length="147" mass="17204">MWIRDSAVQMASYFPRISKRPAIRQVLEGAIRAQSYFILQDPWANAYNPRYMAPAKLSKYDRQLGRGGWVWTRNFELDSVAYFFNFLWNYRQTPSIWNPGVDCDAEAEVYRLAEIGRREQSEARMPANGGRDAPQYYEQLEAAIVHE</sequence>
<dbReference type="InterPro" id="IPR008313">
    <property type="entry name" value="GH125"/>
</dbReference>
<keyword evidence="2" id="KW-1185">Reference proteome</keyword>
<dbReference type="Pfam" id="PF06824">
    <property type="entry name" value="Glyco_hydro_125"/>
    <property type="match status" value="1"/>
</dbReference>
<dbReference type="InterPro" id="IPR008928">
    <property type="entry name" value="6-hairpin_glycosidase_sf"/>
</dbReference>
<dbReference type="EMBL" id="CP126223">
    <property type="protein sequence ID" value="WIA23260.1"/>
    <property type="molecule type" value="Genomic_DNA"/>
</dbReference>
<name>A0ABY8UPJ1_TETOB</name>
<dbReference type="PANTHER" id="PTHR31047">
    <property type="entry name" value="MEIOTICALLY UP-REGULATED GENE 157 PROTEIN"/>
    <property type="match status" value="1"/>
</dbReference>
<protein>
    <submittedName>
        <fullName evidence="1">Uncharacterized protein</fullName>
    </submittedName>
</protein>
<evidence type="ECO:0000313" key="1">
    <source>
        <dbReference type="EMBL" id="WIA23260.1"/>
    </source>
</evidence>
<organism evidence="1 2">
    <name type="scientific">Tetradesmus obliquus</name>
    <name type="common">Green alga</name>
    <name type="synonym">Acutodesmus obliquus</name>
    <dbReference type="NCBI Taxonomy" id="3088"/>
    <lineage>
        <taxon>Eukaryota</taxon>
        <taxon>Viridiplantae</taxon>
        <taxon>Chlorophyta</taxon>
        <taxon>core chlorophytes</taxon>
        <taxon>Chlorophyceae</taxon>
        <taxon>CS clade</taxon>
        <taxon>Sphaeropleales</taxon>
        <taxon>Scenedesmaceae</taxon>
        <taxon>Tetradesmus</taxon>
    </lineage>
</organism>
<gene>
    <name evidence="1" type="ORF">OEZ85_000031</name>
</gene>
<evidence type="ECO:0000313" key="2">
    <source>
        <dbReference type="Proteomes" id="UP001244341"/>
    </source>
</evidence>
<reference evidence="1 2" key="1">
    <citation type="submission" date="2023-05" db="EMBL/GenBank/DDBJ databases">
        <title>A 100% complete, gapless, phased diploid assembly of the Scenedesmus obliquus UTEX 3031 genome.</title>
        <authorList>
            <person name="Biondi T.C."/>
            <person name="Hanschen E.R."/>
            <person name="Kwon T."/>
            <person name="Eng W."/>
            <person name="Kruse C.P.S."/>
            <person name="Koehler S.I."/>
            <person name="Kunde Y."/>
            <person name="Gleasner C.D."/>
            <person name="You Mak K.T."/>
            <person name="Polle J."/>
            <person name="Hovde B.T."/>
            <person name="Starkenburg S.R."/>
        </authorList>
    </citation>
    <scope>NUCLEOTIDE SEQUENCE [LARGE SCALE GENOMIC DNA]</scope>
    <source>
        <strain evidence="1 2">DOE0152z</strain>
    </source>
</reference>